<name>A0ABV7HF59_9GAMM</name>
<keyword evidence="5 7" id="KW-0378">Hydrolase</keyword>
<dbReference type="EC" id="3.1.2.6" evidence="7"/>
<dbReference type="EMBL" id="JBHRSZ010000002">
    <property type="protein sequence ID" value="MFC3149982.1"/>
    <property type="molecule type" value="Genomic_DNA"/>
</dbReference>
<sequence>MSTVSTPFTHFSVTPIYAYSDNYIWCIHNKTQAWVVDPGDHKVVEAFLSKQHLDLVGILITHHHWDHTTGIKSLIETRDIPVYGPEHPKVPEITHLVKEGDQVTLFNHPFEVIGVSGHTLDHVAYVNKGVSNNTQDHPLVFCGDTLFSAGCGRLFEGTPAQMYDALQKLAQLDDNTLVFCTHEYTLSNLKFALAVEPENTGIQAEIQRVQALNLSEQPSLPTSIAKEKAINPFIRSSLPQIRQKLTETQNIPADTLNEIECFAAVRRWKDNF</sequence>
<evidence type="ECO:0000256" key="1">
    <source>
        <dbReference type="ARBA" id="ARBA00001623"/>
    </source>
</evidence>
<accession>A0ABV7HF59</accession>
<feature type="binding site" evidence="7">
    <location>
        <position position="64"/>
    </location>
    <ligand>
        <name>Zn(2+)</name>
        <dbReference type="ChEBI" id="CHEBI:29105"/>
        <label>1</label>
    </ligand>
</feature>
<evidence type="ECO:0000256" key="2">
    <source>
        <dbReference type="ARBA" id="ARBA00004963"/>
    </source>
</evidence>
<dbReference type="RefSeq" id="WP_386715946.1">
    <property type="nucleotide sequence ID" value="NZ_JBHRSZ010000002.1"/>
</dbReference>
<dbReference type="Pfam" id="PF00753">
    <property type="entry name" value="Lactamase_B"/>
    <property type="match status" value="1"/>
</dbReference>
<feature type="domain" description="Metallo-beta-lactamase" evidence="8">
    <location>
        <begin position="21"/>
        <end position="182"/>
    </location>
</feature>
<dbReference type="Pfam" id="PF16123">
    <property type="entry name" value="HAGH_C"/>
    <property type="match status" value="1"/>
</dbReference>
<dbReference type="SMART" id="SM00849">
    <property type="entry name" value="Lactamase_B"/>
    <property type="match status" value="1"/>
</dbReference>
<keyword evidence="6 7" id="KW-0862">Zinc</keyword>
<dbReference type="CDD" id="cd07723">
    <property type="entry name" value="hydroxyacylglutathione_hydrolase_MBL-fold"/>
    <property type="match status" value="1"/>
</dbReference>
<dbReference type="PANTHER" id="PTHR43705:SF1">
    <property type="entry name" value="HYDROXYACYLGLUTATHIONE HYDROLASE GLOB"/>
    <property type="match status" value="1"/>
</dbReference>
<evidence type="ECO:0000313" key="10">
    <source>
        <dbReference type="Proteomes" id="UP001595476"/>
    </source>
</evidence>
<evidence type="ECO:0000313" key="9">
    <source>
        <dbReference type="EMBL" id="MFC3149982.1"/>
    </source>
</evidence>
<feature type="binding site" evidence="7">
    <location>
        <position position="67"/>
    </location>
    <ligand>
        <name>Zn(2+)</name>
        <dbReference type="ChEBI" id="CHEBI:29105"/>
        <label>2</label>
    </ligand>
</feature>
<feature type="binding site" evidence="7">
    <location>
        <position position="144"/>
    </location>
    <ligand>
        <name>Zn(2+)</name>
        <dbReference type="ChEBI" id="CHEBI:29105"/>
        <label>2</label>
    </ligand>
</feature>
<comment type="similarity">
    <text evidence="3 7">Belongs to the metallo-beta-lactamase superfamily. Glyoxalase II family.</text>
</comment>
<evidence type="ECO:0000256" key="6">
    <source>
        <dbReference type="ARBA" id="ARBA00022833"/>
    </source>
</evidence>
<comment type="function">
    <text evidence="7">Thiolesterase that catalyzes the hydrolysis of S-D-lactoyl-glutathione to form glutathione and D-lactic acid.</text>
</comment>
<dbReference type="GO" id="GO:0004416">
    <property type="term" value="F:hydroxyacylglutathione hydrolase activity"/>
    <property type="evidence" value="ECO:0007669"/>
    <property type="project" value="UniProtKB-EC"/>
</dbReference>
<feature type="binding site" evidence="7">
    <location>
        <position position="182"/>
    </location>
    <ligand>
        <name>Zn(2+)</name>
        <dbReference type="ChEBI" id="CHEBI:29105"/>
        <label>2</label>
    </ligand>
</feature>
<evidence type="ECO:0000256" key="7">
    <source>
        <dbReference type="HAMAP-Rule" id="MF_01374"/>
    </source>
</evidence>
<feature type="binding site" evidence="7">
    <location>
        <position position="66"/>
    </location>
    <ligand>
        <name>Zn(2+)</name>
        <dbReference type="ChEBI" id="CHEBI:29105"/>
        <label>2</label>
    </ligand>
</feature>
<dbReference type="NCBIfam" id="TIGR03413">
    <property type="entry name" value="GSH_gloB"/>
    <property type="match status" value="1"/>
</dbReference>
<organism evidence="9 10">
    <name type="scientific">Litoribrevibacter euphylliae</name>
    <dbReference type="NCBI Taxonomy" id="1834034"/>
    <lineage>
        <taxon>Bacteria</taxon>
        <taxon>Pseudomonadati</taxon>
        <taxon>Pseudomonadota</taxon>
        <taxon>Gammaproteobacteria</taxon>
        <taxon>Oceanospirillales</taxon>
        <taxon>Oceanospirillaceae</taxon>
        <taxon>Litoribrevibacter</taxon>
    </lineage>
</organism>
<gene>
    <name evidence="7 9" type="primary">gloB</name>
    <name evidence="9" type="ORF">ACFOEK_02990</name>
</gene>
<comment type="caution">
    <text evidence="9">The sequence shown here is derived from an EMBL/GenBank/DDBJ whole genome shotgun (WGS) entry which is preliminary data.</text>
</comment>
<comment type="pathway">
    <text evidence="2 7">Secondary metabolite metabolism; methylglyoxal degradation; (R)-lactate from methylglyoxal: step 2/2.</text>
</comment>
<dbReference type="InterPro" id="IPR050110">
    <property type="entry name" value="Glyoxalase_II_hydrolase"/>
</dbReference>
<protein>
    <recommendedName>
        <fullName evidence="7">Hydroxyacylglutathione hydrolase</fullName>
        <ecNumber evidence="7">3.1.2.6</ecNumber>
    </recommendedName>
    <alternativeName>
        <fullName evidence="7">Glyoxalase II</fullName>
        <shortName evidence="7">Glx II</shortName>
    </alternativeName>
</protein>
<reference evidence="10" key="1">
    <citation type="journal article" date="2019" name="Int. J. Syst. Evol. Microbiol.">
        <title>The Global Catalogue of Microorganisms (GCM) 10K type strain sequencing project: providing services to taxonomists for standard genome sequencing and annotation.</title>
        <authorList>
            <consortium name="The Broad Institute Genomics Platform"/>
            <consortium name="The Broad Institute Genome Sequencing Center for Infectious Disease"/>
            <person name="Wu L."/>
            <person name="Ma J."/>
        </authorList>
    </citation>
    <scope>NUCLEOTIDE SEQUENCE [LARGE SCALE GENOMIC DNA]</scope>
    <source>
        <strain evidence="10">KCTC 52438</strain>
    </source>
</reference>
<dbReference type="InterPro" id="IPR035680">
    <property type="entry name" value="Clx_II_MBL"/>
</dbReference>
<dbReference type="InterPro" id="IPR017782">
    <property type="entry name" value="Hydroxyacylglutathione_Hdrlase"/>
</dbReference>
<dbReference type="PANTHER" id="PTHR43705">
    <property type="entry name" value="HYDROXYACYLGLUTATHIONE HYDROLASE"/>
    <property type="match status" value="1"/>
</dbReference>
<comment type="cofactor">
    <cofactor evidence="7">
        <name>Zn(2+)</name>
        <dbReference type="ChEBI" id="CHEBI:29105"/>
    </cofactor>
    <text evidence="7">Binds 2 Zn(2+) ions per subunit.</text>
</comment>
<dbReference type="Gene3D" id="3.60.15.10">
    <property type="entry name" value="Ribonuclease Z/Hydroxyacylglutathione hydrolase-like"/>
    <property type="match status" value="1"/>
</dbReference>
<evidence type="ECO:0000256" key="3">
    <source>
        <dbReference type="ARBA" id="ARBA00006759"/>
    </source>
</evidence>
<dbReference type="InterPro" id="IPR032282">
    <property type="entry name" value="HAGH_C"/>
</dbReference>
<dbReference type="SUPFAM" id="SSF56281">
    <property type="entry name" value="Metallo-hydrolase/oxidoreductase"/>
    <property type="match status" value="1"/>
</dbReference>
<keyword evidence="4 7" id="KW-0479">Metal-binding</keyword>
<keyword evidence="10" id="KW-1185">Reference proteome</keyword>
<dbReference type="InterPro" id="IPR001279">
    <property type="entry name" value="Metallo-B-lactamas"/>
</dbReference>
<dbReference type="InterPro" id="IPR036866">
    <property type="entry name" value="RibonucZ/Hydroxyglut_hydro"/>
</dbReference>
<comment type="catalytic activity">
    <reaction evidence="1 7">
        <text>an S-(2-hydroxyacyl)glutathione + H2O = a 2-hydroxy carboxylate + glutathione + H(+)</text>
        <dbReference type="Rhea" id="RHEA:21864"/>
        <dbReference type="ChEBI" id="CHEBI:15377"/>
        <dbReference type="ChEBI" id="CHEBI:15378"/>
        <dbReference type="ChEBI" id="CHEBI:57925"/>
        <dbReference type="ChEBI" id="CHEBI:58896"/>
        <dbReference type="ChEBI" id="CHEBI:71261"/>
        <dbReference type="EC" id="3.1.2.6"/>
    </reaction>
</comment>
<feature type="binding site" evidence="7">
    <location>
        <position position="62"/>
    </location>
    <ligand>
        <name>Zn(2+)</name>
        <dbReference type="ChEBI" id="CHEBI:29105"/>
        <label>1</label>
    </ligand>
</feature>
<dbReference type="PIRSF" id="PIRSF005457">
    <property type="entry name" value="Glx"/>
    <property type="match status" value="1"/>
</dbReference>
<feature type="binding site" evidence="7">
    <location>
        <position position="144"/>
    </location>
    <ligand>
        <name>Zn(2+)</name>
        <dbReference type="ChEBI" id="CHEBI:29105"/>
        <label>1</label>
    </ligand>
</feature>
<feature type="binding site" evidence="7">
    <location>
        <position position="118"/>
    </location>
    <ligand>
        <name>Zn(2+)</name>
        <dbReference type="ChEBI" id="CHEBI:29105"/>
        <label>1</label>
    </ligand>
</feature>
<comment type="subunit">
    <text evidence="7">Monomer.</text>
</comment>
<evidence type="ECO:0000256" key="4">
    <source>
        <dbReference type="ARBA" id="ARBA00022723"/>
    </source>
</evidence>
<evidence type="ECO:0000259" key="8">
    <source>
        <dbReference type="SMART" id="SM00849"/>
    </source>
</evidence>
<evidence type="ECO:0000256" key="5">
    <source>
        <dbReference type="ARBA" id="ARBA00022801"/>
    </source>
</evidence>
<dbReference type="Proteomes" id="UP001595476">
    <property type="component" value="Unassembled WGS sequence"/>
</dbReference>
<proteinExistence type="inferred from homology"/>
<dbReference type="HAMAP" id="MF_01374">
    <property type="entry name" value="Glyoxalase_2"/>
    <property type="match status" value="1"/>
</dbReference>